<dbReference type="OrthoDB" id="1709318at2759"/>
<accession>A0A371EFU0</accession>
<dbReference type="AlphaFoldDB" id="A0A371EFU0"/>
<gene>
    <name evidence="1" type="ORF">CR513_56471</name>
</gene>
<name>A0A371EFU0_MUCPR</name>
<dbReference type="Proteomes" id="UP000257109">
    <property type="component" value="Unassembled WGS sequence"/>
</dbReference>
<keyword evidence="2" id="KW-1185">Reference proteome</keyword>
<protein>
    <submittedName>
        <fullName evidence="1">Uncharacterized protein</fullName>
    </submittedName>
</protein>
<dbReference type="EMBL" id="QJKJ01014159">
    <property type="protein sequence ID" value="RDX64907.1"/>
    <property type="molecule type" value="Genomic_DNA"/>
</dbReference>
<evidence type="ECO:0000313" key="2">
    <source>
        <dbReference type="Proteomes" id="UP000257109"/>
    </source>
</evidence>
<proteinExistence type="predicted"/>
<organism evidence="1 2">
    <name type="scientific">Mucuna pruriens</name>
    <name type="common">Velvet bean</name>
    <name type="synonym">Dolichos pruriens</name>
    <dbReference type="NCBI Taxonomy" id="157652"/>
    <lineage>
        <taxon>Eukaryota</taxon>
        <taxon>Viridiplantae</taxon>
        <taxon>Streptophyta</taxon>
        <taxon>Embryophyta</taxon>
        <taxon>Tracheophyta</taxon>
        <taxon>Spermatophyta</taxon>
        <taxon>Magnoliopsida</taxon>
        <taxon>eudicotyledons</taxon>
        <taxon>Gunneridae</taxon>
        <taxon>Pentapetalae</taxon>
        <taxon>rosids</taxon>
        <taxon>fabids</taxon>
        <taxon>Fabales</taxon>
        <taxon>Fabaceae</taxon>
        <taxon>Papilionoideae</taxon>
        <taxon>50 kb inversion clade</taxon>
        <taxon>NPAAA clade</taxon>
        <taxon>indigoferoid/millettioid clade</taxon>
        <taxon>Phaseoleae</taxon>
        <taxon>Mucuna</taxon>
    </lineage>
</organism>
<evidence type="ECO:0000313" key="1">
    <source>
        <dbReference type="EMBL" id="RDX64907.1"/>
    </source>
</evidence>
<reference evidence="1" key="1">
    <citation type="submission" date="2018-05" db="EMBL/GenBank/DDBJ databases">
        <title>Draft genome of Mucuna pruriens seed.</title>
        <authorList>
            <person name="Nnadi N.E."/>
            <person name="Vos R."/>
            <person name="Hasami M.H."/>
            <person name="Devisetty U.K."/>
            <person name="Aguiy J.C."/>
        </authorList>
    </citation>
    <scope>NUCLEOTIDE SEQUENCE [LARGE SCALE GENOMIC DNA]</scope>
    <source>
        <strain evidence="1">JCA_2017</strain>
    </source>
</reference>
<comment type="caution">
    <text evidence="1">The sequence shown here is derived from an EMBL/GenBank/DDBJ whole genome shotgun (WGS) entry which is preliminary data.</text>
</comment>
<sequence>MNKIWMINDHNKTFLHWFKEQILNDDTASKTLNNTGVQTNELGFALVDLDKVRRSMHESDENQNASLDISDTSSFSTCMSTLNEENDVDDVYVTLHDHKKLCSEPSIQRSFSALQFLFLFVPSTSHLQKE</sequence>
<feature type="non-terminal residue" evidence="1">
    <location>
        <position position="1"/>
    </location>
</feature>